<proteinExistence type="predicted"/>
<accession>A0AAJ2UAA7</accession>
<evidence type="ECO:0000313" key="2">
    <source>
        <dbReference type="EMBL" id="MDW2892941.1"/>
    </source>
</evidence>
<evidence type="ECO:0000313" key="1">
    <source>
        <dbReference type="EMBL" id="MDW2852490.1"/>
    </source>
</evidence>
<protein>
    <submittedName>
        <fullName evidence="2">Uncharacterized protein</fullName>
    </submittedName>
</protein>
<evidence type="ECO:0000313" key="3">
    <source>
        <dbReference type="EMBL" id="MDW2908566.1"/>
    </source>
</evidence>
<sequence>MTEKLVKKFSPTSFNDSLIFTSLEETIEAHPVVIFYDSNTDLYYYAKARSKHKKNGEIRKKLKSEIEIPKSNKPKTLFRKVSYLDCSQIFYIDKDDLEEFLKKNQIKIWDTQELDYYYVNKIFNTINSFLNEKSPFIVFMHVNYDVNIQKAIPKVLYASDWHLKRDYNNSSKSLEIKLKMEALQKERDPQNLNLLRNNLSLAKREYEEEKIYSRLLKWIKRNKFIQKGLNSMEIIKQYNSLEQPIIPINIDAKIISKSINDYDELIEDLQKKDFEFMKSWLEENNLSFDLDSFKIFKLIMQKENNQGDIFDFNHLEREFSGFLEQEEKYKKDGPKMKM</sequence>
<dbReference type="EMBL" id="JAWPFF010000011">
    <property type="protein sequence ID" value="MDW2908566.1"/>
    <property type="molecule type" value="Genomic_DNA"/>
</dbReference>
<dbReference type="EMBL" id="JAWPFE010000021">
    <property type="protein sequence ID" value="MDW2892941.1"/>
    <property type="molecule type" value="Genomic_DNA"/>
</dbReference>
<dbReference type="Proteomes" id="UP001275471">
    <property type="component" value="Unassembled WGS sequence"/>
</dbReference>
<name>A0AAJ2UAA7_9BACT</name>
<gene>
    <name evidence="1" type="ORF">R7V46_01010</name>
    <name evidence="3" type="ORF">R7V75_02400</name>
    <name evidence="2" type="ORF">R7W54_03075</name>
</gene>
<dbReference type="EMBL" id="JAWPET010000004">
    <property type="protein sequence ID" value="MDW2852490.1"/>
    <property type="molecule type" value="Genomic_DNA"/>
</dbReference>
<reference evidence="2 4" key="1">
    <citation type="submission" date="2023-10" db="EMBL/GenBank/DDBJ databases">
        <title>Genome sequences of Mycoplasma ovipneumoniae isolated from goats.</title>
        <authorList>
            <person name="Spergser J."/>
        </authorList>
    </citation>
    <scope>NUCLEOTIDE SEQUENCE</scope>
    <source>
        <strain evidence="3 4">1N</strain>
        <strain evidence="1">2167_2</strain>
        <strain evidence="2">5N</strain>
    </source>
</reference>
<organism evidence="2 5">
    <name type="scientific">Mesomycoplasma ovipneumoniae</name>
    <dbReference type="NCBI Taxonomy" id="29562"/>
    <lineage>
        <taxon>Bacteria</taxon>
        <taxon>Bacillati</taxon>
        <taxon>Mycoplasmatota</taxon>
        <taxon>Mycoplasmoidales</taxon>
        <taxon>Metamycoplasmataceae</taxon>
        <taxon>Mesomycoplasma</taxon>
    </lineage>
</organism>
<evidence type="ECO:0000313" key="5">
    <source>
        <dbReference type="Proteomes" id="UP001281777"/>
    </source>
</evidence>
<dbReference type="NCBIfam" id="NF045891">
    <property type="entry name" value="ICE_Mbov_0400"/>
    <property type="match status" value="1"/>
</dbReference>
<comment type="caution">
    <text evidence="2">The sequence shown here is derived from an EMBL/GenBank/DDBJ whole genome shotgun (WGS) entry which is preliminary data.</text>
</comment>
<dbReference type="RefSeq" id="WP_313310471.1">
    <property type="nucleotide sequence ID" value="NZ_CP134941.1"/>
</dbReference>
<keyword evidence="4" id="KW-1185">Reference proteome</keyword>
<dbReference type="Proteomes" id="UP001281777">
    <property type="component" value="Unassembled WGS sequence"/>
</dbReference>
<dbReference type="Proteomes" id="UP001281096">
    <property type="component" value="Unassembled WGS sequence"/>
</dbReference>
<evidence type="ECO:0000313" key="4">
    <source>
        <dbReference type="Proteomes" id="UP001275471"/>
    </source>
</evidence>
<dbReference type="AlphaFoldDB" id="A0AAJ2UAA7"/>